<comment type="caution">
    <text evidence="1">The sequence shown here is derived from an EMBL/GenBank/DDBJ whole genome shotgun (WGS) entry which is preliminary data.</text>
</comment>
<keyword evidence="1" id="KW-0560">Oxidoreductase</keyword>
<proteinExistence type="predicted"/>
<dbReference type="PANTHER" id="PTHR42877">
    <property type="entry name" value="L-ORNITHINE N(5)-MONOOXYGENASE-RELATED"/>
    <property type="match status" value="1"/>
</dbReference>
<sequence length="490" mass="55900">MQQEKQFTALIIGSGFGGQCAAIELNKMGITDYLLLERRAFIGGTWAQNSYPGAAVDVHSPLYSLSFEPYDWSRMFAEQKELENYTQHVYTKYRLTEKTVTSANVTEVKWLEEQSLWQVTVNNSTIYTSQFLINASGPLSTPIIPKIPGQEKFTGHTWHTNNWDHSIDLAGKRVAIMGSGASAAQVIPAIVDKVKELHVFQRTPHWLLPRWDIIFKPWQRWLLRKKPFYYALRWLIYWLLEVRILGFKYSRRLLHFLGTIPAKRQLNKQIADPELREKLTPNFTIGCKRIIVSSTLLPALAHTSTTLHDKNDAIAELTESSIRTTRGTEVPIDVLIYSTGYDAADGIISYPVIGRDGAQLSDVWDDYPRAYLGTSVPKFPNLFIVTGPNTGIGHTSALFVIESQMRYIAHCIRAVRERNCAFIEVQPEAEENYTNHIHQEMQQTVWQSGGCNSWYKSKNGKVTAMFPGFSFTFRRLCSKFKPNHHQFGGN</sequence>
<organism evidence="1 2">
    <name type="scientific">Alteromonas arenosi</name>
    <dbReference type="NCBI Taxonomy" id="3055817"/>
    <lineage>
        <taxon>Bacteria</taxon>
        <taxon>Pseudomonadati</taxon>
        <taxon>Pseudomonadota</taxon>
        <taxon>Gammaproteobacteria</taxon>
        <taxon>Alteromonadales</taxon>
        <taxon>Alteromonadaceae</taxon>
        <taxon>Alteromonas/Salinimonas group</taxon>
        <taxon>Alteromonas</taxon>
    </lineage>
</organism>
<dbReference type="EMBL" id="JAUCBP010000007">
    <property type="protein sequence ID" value="MDM7860844.1"/>
    <property type="molecule type" value="Genomic_DNA"/>
</dbReference>
<reference evidence="1 2" key="1">
    <citation type="submission" date="2023-06" db="EMBL/GenBank/DDBJ databases">
        <title>Alteromonas sp. ASW11-36 isolated from intertidal sand.</title>
        <authorList>
            <person name="Li Y."/>
        </authorList>
    </citation>
    <scope>NUCLEOTIDE SEQUENCE [LARGE SCALE GENOMIC DNA]</scope>
    <source>
        <strain evidence="1 2">ASW11-36</strain>
    </source>
</reference>
<protein>
    <submittedName>
        <fullName evidence="1">NAD(P)/FAD-dependent oxidoreductase</fullName>
        <ecNumber evidence="1">1.14.13.-</ecNumber>
    </submittedName>
</protein>
<dbReference type="InterPro" id="IPR051209">
    <property type="entry name" value="FAD-bind_Monooxygenase_sf"/>
</dbReference>
<dbReference type="SUPFAM" id="SSF51905">
    <property type="entry name" value="FAD/NAD(P)-binding domain"/>
    <property type="match status" value="1"/>
</dbReference>
<dbReference type="PANTHER" id="PTHR42877:SF4">
    <property type="entry name" value="FAD_NAD(P)-BINDING DOMAIN-CONTAINING PROTEIN-RELATED"/>
    <property type="match status" value="1"/>
</dbReference>
<evidence type="ECO:0000313" key="1">
    <source>
        <dbReference type="EMBL" id="MDM7860844.1"/>
    </source>
</evidence>
<evidence type="ECO:0000313" key="2">
    <source>
        <dbReference type="Proteomes" id="UP001234343"/>
    </source>
</evidence>
<dbReference type="GO" id="GO:0016491">
    <property type="term" value="F:oxidoreductase activity"/>
    <property type="evidence" value="ECO:0007669"/>
    <property type="project" value="UniProtKB-KW"/>
</dbReference>
<keyword evidence="2" id="KW-1185">Reference proteome</keyword>
<dbReference type="EC" id="1.14.13.-" evidence="1"/>
<dbReference type="Pfam" id="PF13738">
    <property type="entry name" value="Pyr_redox_3"/>
    <property type="match status" value="1"/>
</dbReference>
<dbReference type="Proteomes" id="UP001234343">
    <property type="component" value="Unassembled WGS sequence"/>
</dbReference>
<dbReference type="RefSeq" id="WP_289365128.1">
    <property type="nucleotide sequence ID" value="NZ_JAUCBP010000007.1"/>
</dbReference>
<accession>A0ABT7SXC2</accession>
<dbReference type="InterPro" id="IPR036188">
    <property type="entry name" value="FAD/NAD-bd_sf"/>
</dbReference>
<name>A0ABT7SXC2_9ALTE</name>
<gene>
    <name evidence="1" type="ORF">QTP81_09575</name>
</gene>
<dbReference type="Gene3D" id="3.50.50.60">
    <property type="entry name" value="FAD/NAD(P)-binding domain"/>
    <property type="match status" value="2"/>
</dbReference>